<dbReference type="Pfam" id="PF03022">
    <property type="entry name" value="MRJP"/>
    <property type="match status" value="1"/>
</dbReference>
<evidence type="ECO:0000313" key="6">
    <source>
        <dbReference type="EMBL" id="CAG2200217.1"/>
    </source>
</evidence>
<name>A0A8S3R5C2_MYTED</name>
<dbReference type="Gene3D" id="1.10.443.10">
    <property type="entry name" value="Intergrase catalytic core"/>
    <property type="match status" value="1"/>
</dbReference>
<dbReference type="Pfam" id="PF00589">
    <property type="entry name" value="Phage_integrase"/>
    <property type="match status" value="1"/>
</dbReference>
<dbReference type="GO" id="GO:0003677">
    <property type="term" value="F:DNA binding"/>
    <property type="evidence" value="ECO:0007669"/>
    <property type="project" value="InterPro"/>
</dbReference>
<dbReference type="SUPFAM" id="SSF56349">
    <property type="entry name" value="DNA breaking-rejoining enzymes"/>
    <property type="match status" value="1"/>
</dbReference>
<dbReference type="GO" id="GO:0015074">
    <property type="term" value="P:DNA integration"/>
    <property type="evidence" value="ECO:0007669"/>
    <property type="project" value="InterPro"/>
</dbReference>
<dbReference type="GO" id="GO:0006310">
    <property type="term" value="P:DNA recombination"/>
    <property type="evidence" value="ECO:0007669"/>
    <property type="project" value="UniProtKB-KW"/>
</dbReference>
<dbReference type="InterPro" id="IPR013762">
    <property type="entry name" value="Integrase-like_cat_sf"/>
</dbReference>
<dbReference type="InterPro" id="IPR002104">
    <property type="entry name" value="Integrase_catalytic"/>
</dbReference>
<dbReference type="InterPro" id="IPR017996">
    <property type="entry name" value="MRJP/yellow-related"/>
</dbReference>
<keyword evidence="4" id="KW-0233">DNA recombination</keyword>
<comment type="caution">
    <text evidence="6">The sequence shown here is derived from an EMBL/GenBank/DDBJ whole genome shotgun (WGS) entry which is preliminary data.</text>
</comment>
<feature type="domain" description="Tyr recombinase" evidence="5">
    <location>
        <begin position="140"/>
        <end position="291"/>
    </location>
</feature>
<dbReference type="EMBL" id="CAJPWZ010000736">
    <property type="protein sequence ID" value="CAG2200217.1"/>
    <property type="molecule type" value="Genomic_DNA"/>
</dbReference>
<evidence type="ECO:0000256" key="4">
    <source>
        <dbReference type="ARBA" id="ARBA00023172"/>
    </source>
</evidence>
<dbReference type="AlphaFoldDB" id="A0A8S3R5C2"/>
<dbReference type="Proteomes" id="UP000683360">
    <property type="component" value="Unassembled WGS sequence"/>
</dbReference>
<dbReference type="InterPro" id="IPR011010">
    <property type="entry name" value="DNA_brk_join_enz"/>
</dbReference>
<dbReference type="PANTHER" id="PTHR10009:SF18">
    <property type="entry name" value="PROTEIN YELLOW-LIKE PROTEIN"/>
    <property type="match status" value="1"/>
</dbReference>
<evidence type="ECO:0000313" key="7">
    <source>
        <dbReference type="Proteomes" id="UP000683360"/>
    </source>
</evidence>
<keyword evidence="7" id="KW-1185">Reference proteome</keyword>
<comment type="similarity">
    <text evidence="2">Belongs to the major royal jelly protein family.</text>
</comment>
<keyword evidence="3" id="KW-0964">Secreted</keyword>
<reference evidence="6" key="1">
    <citation type="submission" date="2021-03" db="EMBL/GenBank/DDBJ databases">
        <authorList>
            <person name="Bekaert M."/>
        </authorList>
    </citation>
    <scope>NUCLEOTIDE SEQUENCE</scope>
</reference>
<dbReference type="PANTHER" id="PTHR10009">
    <property type="entry name" value="PROTEIN YELLOW-RELATED"/>
    <property type="match status" value="1"/>
</dbReference>
<dbReference type="OrthoDB" id="9977471at2759"/>
<protein>
    <recommendedName>
        <fullName evidence="5">Tyr recombinase domain-containing protein</fullName>
    </recommendedName>
</protein>
<evidence type="ECO:0000256" key="2">
    <source>
        <dbReference type="ARBA" id="ARBA00009127"/>
    </source>
</evidence>
<organism evidence="6 7">
    <name type="scientific">Mytilus edulis</name>
    <name type="common">Blue mussel</name>
    <dbReference type="NCBI Taxonomy" id="6550"/>
    <lineage>
        <taxon>Eukaryota</taxon>
        <taxon>Metazoa</taxon>
        <taxon>Spiralia</taxon>
        <taxon>Lophotrochozoa</taxon>
        <taxon>Mollusca</taxon>
        <taxon>Bivalvia</taxon>
        <taxon>Autobranchia</taxon>
        <taxon>Pteriomorphia</taxon>
        <taxon>Mytilida</taxon>
        <taxon>Mytiloidea</taxon>
        <taxon>Mytilidae</taxon>
        <taxon>Mytilinae</taxon>
        <taxon>Mytilus</taxon>
    </lineage>
</organism>
<dbReference type="GO" id="GO:0005576">
    <property type="term" value="C:extracellular region"/>
    <property type="evidence" value="ECO:0007669"/>
    <property type="project" value="UniProtKB-SubCell"/>
</dbReference>
<comment type="subcellular location">
    <subcellularLocation>
        <location evidence="1">Secreted</location>
    </subcellularLocation>
</comment>
<evidence type="ECO:0000256" key="1">
    <source>
        <dbReference type="ARBA" id="ARBA00004613"/>
    </source>
</evidence>
<dbReference type="Gene3D" id="2.120.10.30">
    <property type="entry name" value="TolB, C-terminal domain"/>
    <property type="match status" value="1"/>
</dbReference>
<gene>
    <name evidence="6" type="ORF">MEDL_14896</name>
</gene>
<proteinExistence type="inferred from homology"/>
<dbReference type="InterPro" id="IPR011042">
    <property type="entry name" value="6-blade_b-propeller_TolB-like"/>
</dbReference>
<evidence type="ECO:0000256" key="3">
    <source>
        <dbReference type="ARBA" id="ARBA00022525"/>
    </source>
</evidence>
<accession>A0A8S3R5C2</accession>
<evidence type="ECO:0000259" key="5">
    <source>
        <dbReference type="Pfam" id="PF00589"/>
    </source>
</evidence>
<sequence>MVIIPQEKLEKLQSELSSLLQKKKIMLRELESITGLMSFCSRAIPSSRAFIRRFYDLIASVKCKKHHYKVRLNKEVKADAMLWLQFLNIFNGQCFFPERVWLSNDILQLFTDSSGNQYLGCGAFFNDCVCKTRYELSLFKAAFSLAFHGLFRVGELVVTNSLQSHTLQLSDIHILSGLLQVCIPSSKTDQLGKGSNICIYPQLDLNICPVNLVSEFIKSRPPVLGPLFCHFDGSPLSRYQFVTLLKKAIDLSGIDQTRYSSHSFRIGAATTLSMDGVSDSEIMRLGRWSSNAYKGIVGDPVNVWIVGSSIVKHAFVTARDRPAQTVDDKREIIHEWVTLDYDFPPRMKTMLKDSKLLIPENIAISNLDVLNGQIFTPIDRTSKPGIPASLNTVIKRNGHSLLKPFPNLRMNRAGDCNGIQSATSVNIDPNTNLIWIIDEGVVNKVRFCRRKLMIFDIRTRREVFRHIFPDSVISESSKLFDLTLDRDHDLTKYAYIVDSLAFKLIVSDTITNKSRWFSHPSMEAEESAGNITVNGETIFSRGGINGISISSDFKFVYYFSVASFKTWQIPTSILRDCSSDNITFAANVRMVGIRQHHAVSLTSGTRSFFFPAQEIDDILKWDRVQDINYYGSEKGVNIRSLQRLLSTTALNWASGMHIDNGYLFFITNKFYKIRLGTMDFSGNDGPNFSIQKIFVGEDSYLLGTQYVK</sequence>